<proteinExistence type="predicted"/>
<keyword evidence="1" id="KW-0732">Signal</keyword>
<accession>A0A425XYD5</accession>
<dbReference type="OrthoDB" id="1523672at2"/>
<dbReference type="EMBL" id="QQWG01000016">
    <property type="protein sequence ID" value="RRG19846.1"/>
    <property type="molecule type" value="Genomic_DNA"/>
</dbReference>
<feature type="chain" id="PRO_5019039896" description="Lipoprotein" evidence="1">
    <location>
        <begin position="24"/>
        <end position="251"/>
    </location>
</feature>
<sequence>MRNIILFSLLGLLILVSSCSSLPALQSSWNRTSSINNSLDEKEANVFFHEDKLTLKLSNDANYLDIIIASNSPLTLNKIYNLGLSVWLDPQGKNKQIFGVNFPLPVEKPYSRTAFQNYISRLDSNQLQEELFDRFQKYEYEDVRLRENIRVSTLDQDEACQVRLNSNDQILFSYHIRISLKKLMGSDFKISGKEKIGISLFSTTMATEAYLSSLSSKEVINKRLNRLKAGDDPNRQELVEKWINFGLATDD</sequence>
<gene>
    <name evidence="2" type="ORF">DWB61_13955</name>
</gene>
<keyword evidence="3" id="KW-1185">Reference proteome</keyword>
<evidence type="ECO:0008006" key="4">
    <source>
        <dbReference type="Google" id="ProtNLM"/>
    </source>
</evidence>
<dbReference type="RefSeq" id="WP_125031502.1">
    <property type="nucleotide sequence ID" value="NZ_JAPXVP010000014.1"/>
</dbReference>
<dbReference type="Proteomes" id="UP000285794">
    <property type="component" value="Unassembled WGS sequence"/>
</dbReference>
<evidence type="ECO:0000256" key="1">
    <source>
        <dbReference type="SAM" id="SignalP"/>
    </source>
</evidence>
<protein>
    <recommendedName>
        <fullName evidence="4">Lipoprotein</fullName>
    </recommendedName>
</protein>
<reference evidence="2 3" key="1">
    <citation type="submission" date="2018-07" db="EMBL/GenBank/DDBJ databases">
        <title>Draft genome sequence of Ancylomarina sp. M1P.</title>
        <authorList>
            <person name="Yadav S."/>
            <person name="Villanueva L."/>
            <person name="Damste J.S.S."/>
        </authorList>
    </citation>
    <scope>NUCLEOTIDE SEQUENCE [LARGE SCALE GENOMIC DNA]</scope>
    <source>
        <strain evidence="2 3">M1P</strain>
    </source>
</reference>
<evidence type="ECO:0000313" key="3">
    <source>
        <dbReference type="Proteomes" id="UP000285794"/>
    </source>
</evidence>
<feature type="signal peptide" evidence="1">
    <location>
        <begin position="1"/>
        <end position="23"/>
    </location>
</feature>
<comment type="caution">
    <text evidence="2">The sequence shown here is derived from an EMBL/GenBank/DDBJ whole genome shotgun (WGS) entry which is preliminary data.</text>
</comment>
<name>A0A425XYD5_9BACT</name>
<organism evidence="2 3">
    <name type="scientific">Ancylomarina euxinus</name>
    <dbReference type="NCBI Taxonomy" id="2283627"/>
    <lineage>
        <taxon>Bacteria</taxon>
        <taxon>Pseudomonadati</taxon>
        <taxon>Bacteroidota</taxon>
        <taxon>Bacteroidia</taxon>
        <taxon>Marinilabiliales</taxon>
        <taxon>Marinifilaceae</taxon>
        <taxon>Ancylomarina</taxon>
    </lineage>
</organism>
<dbReference type="PROSITE" id="PS51257">
    <property type="entry name" value="PROKAR_LIPOPROTEIN"/>
    <property type="match status" value="1"/>
</dbReference>
<dbReference type="AlphaFoldDB" id="A0A425XYD5"/>
<evidence type="ECO:0000313" key="2">
    <source>
        <dbReference type="EMBL" id="RRG19846.1"/>
    </source>
</evidence>